<dbReference type="PANTHER" id="PTHR42870:SF1">
    <property type="entry name" value="NON-SPECIFIC LIPID-TRANSFER PROTEIN-LIKE 2"/>
    <property type="match status" value="1"/>
</dbReference>
<dbReference type="RefSeq" id="WP_152944252.1">
    <property type="nucleotide sequence ID" value="NZ_CP045490.1"/>
</dbReference>
<dbReference type="GeneID" id="42303231"/>
<evidence type="ECO:0000256" key="1">
    <source>
        <dbReference type="ARBA" id="ARBA00023229"/>
    </source>
</evidence>
<dbReference type="CDD" id="cd00829">
    <property type="entry name" value="SCP-x_thiolase"/>
    <property type="match status" value="1"/>
</dbReference>
<dbReference type="InterPro" id="IPR002155">
    <property type="entry name" value="Thiolase"/>
</dbReference>
<evidence type="ECO:0000313" key="5">
    <source>
        <dbReference type="Proteomes" id="UP000326170"/>
    </source>
</evidence>
<proteinExistence type="predicted"/>
<protein>
    <submittedName>
        <fullName evidence="4">Thiolase family protein</fullName>
    </submittedName>
</protein>
<evidence type="ECO:0000259" key="2">
    <source>
        <dbReference type="Pfam" id="PF00108"/>
    </source>
</evidence>
<feature type="domain" description="Thiolase N-terminal" evidence="2">
    <location>
        <begin position="21"/>
        <end position="187"/>
    </location>
</feature>
<dbReference type="AlphaFoldDB" id="A0A5P9P989"/>
<dbReference type="SUPFAM" id="SSF53901">
    <property type="entry name" value="Thiolase-like"/>
    <property type="match status" value="2"/>
</dbReference>
<dbReference type="GO" id="GO:0016747">
    <property type="term" value="F:acyltransferase activity, transferring groups other than amino-acyl groups"/>
    <property type="evidence" value="ECO:0007669"/>
    <property type="project" value="InterPro"/>
</dbReference>
<dbReference type="Gene3D" id="3.40.47.10">
    <property type="match status" value="1"/>
</dbReference>
<feature type="domain" description="Thiolase C-terminal" evidence="3">
    <location>
        <begin position="245"/>
        <end position="385"/>
    </location>
</feature>
<evidence type="ECO:0000313" key="4">
    <source>
        <dbReference type="EMBL" id="QFU84693.1"/>
    </source>
</evidence>
<dbReference type="PANTHER" id="PTHR42870">
    <property type="entry name" value="ACETYL-COA C-ACETYLTRANSFERASE"/>
    <property type="match status" value="1"/>
</dbReference>
<gene>
    <name evidence="4" type="ORF">GCU68_19425</name>
</gene>
<dbReference type="Proteomes" id="UP000326170">
    <property type="component" value="Plasmid unnamed2"/>
</dbReference>
<keyword evidence="4" id="KW-0614">Plasmid</keyword>
<dbReference type="PIRSF" id="PIRSF000429">
    <property type="entry name" value="Ac-CoA_Ac_transf"/>
    <property type="match status" value="1"/>
</dbReference>
<dbReference type="EMBL" id="CP045490">
    <property type="protein sequence ID" value="QFU84693.1"/>
    <property type="molecule type" value="Genomic_DNA"/>
</dbReference>
<accession>A0A5P9P989</accession>
<evidence type="ECO:0000259" key="3">
    <source>
        <dbReference type="Pfam" id="PF22691"/>
    </source>
</evidence>
<dbReference type="OrthoDB" id="167534at2157"/>
<keyword evidence="1" id="KW-0414">Isoprene biosynthesis</keyword>
<dbReference type="Pfam" id="PF22691">
    <property type="entry name" value="Thiolase_C_1"/>
    <property type="match status" value="1"/>
</dbReference>
<keyword evidence="5" id="KW-1185">Reference proteome</keyword>
<dbReference type="InterPro" id="IPR055140">
    <property type="entry name" value="Thiolase_C_2"/>
</dbReference>
<dbReference type="GO" id="GO:0008299">
    <property type="term" value="P:isoprenoid biosynthetic process"/>
    <property type="evidence" value="ECO:0007669"/>
    <property type="project" value="UniProtKB-KW"/>
</dbReference>
<dbReference type="InterPro" id="IPR020616">
    <property type="entry name" value="Thiolase_N"/>
</dbReference>
<sequence length="388" mass="41239">MTDSTTPVVAGVSQLPNGTYDIPERDLALEVILDALDDASLSPADLDGLYMSAPRAWTPQKFFSTYLNHQLGLDIDRAMEIATGGTSGGHAFHSAVSAVRSGTIDTAVVFAIERNSLIETTGPYFEYVLRIFDVEFQSPIGLSVPGVYAQSLQRYAHEHDVAYEDVAEIVVKNRENAYEDPNTLFDEPVTREDVLESRPIADPITLLECPAPCDGGAAVVVTSADVAAAASEPVEVAGIGSHHAQSHLLMNHDAPVTELPAVGNAARKASEQATQPIDEIDVFEPYAPFPHIEAIITEELGLADRGEGVDACLEGKTAPDGEFPISPSGGCLGRGHPPLVTPLLNHVEAVRQLRGTASTQIPDANSVMTTSEHGHVNGATATIFRTEA</sequence>
<reference evidence="4 5" key="1">
    <citation type="journal article" date="2007" name="Int. J. Syst. Evol. Microbiol.">
        <title>Natronorubrum sulfidifaciens sp. nov., an extremely haloalkaliphilic archaeon isolated from Aiding salt lake in Xin-Jiang, China.</title>
        <authorList>
            <person name="Cui H.L."/>
            <person name="Tohty D."/>
            <person name="Liu H.C."/>
            <person name="Liu S.J."/>
            <person name="Oren A."/>
            <person name="Zhou P.J."/>
        </authorList>
    </citation>
    <scope>NUCLEOTIDE SEQUENCE [LARGE SCALE GENOMIC DNA]</scope>
    <source>
        <strain evidence="4 5">7-3</strain>
        <plasmid evidence="4">unnamed2</plasmid>
    </source>
</reference>
<dbReference type="Pfam" id="PF00108">
    <property type="entry name" value="Thiolase_N"/>
    <property type="match status" value="1"/>
</dbReference>
<geneLocation type="plasmid" evidence="4 5">
    <name>unnamed2</name>
</geneLocation>
<organism evidence="4 5">
    <name type="scientific">Natronorubrum aibiense</name>
    <dbReference type="NCBI Taxonomy" id="348826"/>
    <lineage>
        <taxon>Archaea</taxon>
        <taxon>Methanobacteriati</taxon>
        <taxon>Methanobacteriota</taxon>
        <taxon>Stenosarchaea group</taxon>
        <taxon>Halobacteria</taxon>
        <taxon>Halobacteriales</taxon>
        <taxon>Natrialbaceae</taxon>
        <taxon>Natronorubrum</taxon>
    </lineage>
</organism>
<dbReference type="KEGG" id="nas:GCU68_19425"/>
<dbReference type="InterPro" id="IPR016039">
    <property type="entry name" value="Thiolase-like"/>
</dbReference>
<name>A0A5P9P989_9EURY</name>